<dbReference type="Proteomes" id="UP000789901">
    <property type="component" value="Unassembled WGS sequence"/>
</dbReference>
<accession>A0ABN7WYG5</accession>
<protein>
    <submittedName>
        <fullName evidence="1">44132_t:CDS:1</fullName>
    </submittedName>
</protein>
<feature type="non-terminal residue" evidence="1">
    <location>
        <position position="1"/>
    </location>
</feature>
<name>A0ABN7WYG5_GIGMA</name>
<sequence>NPSKETHENQDSSELQYPIILNISFRDWKELDKWFNSHGLENRFAFTITHSEKNKEDGIPWHRTYKCTK</sequence>
<evidence type="ECO:0000313" key="2">
    <source>
        <dbReference type="Proteomes" id="UP000789901"/>
    </source>
</evidence>
<feature type="non-terminal residue" evidence="1">
    <location>
        <position position="69"/>
    </location>
</feature>
<keyword evidence="2" id="KW-1185">Reference proteome</keyword>
<organism evidence="1 2">
    <name type="scientific">Gigaspora margarita</name>
    <dbReference type="NCBI Taxonomy" id="4874"/>
    <lineage>
        <taxon>Eukaryota</taxon>
        <taxon>Fungi</taxon>
        <taxon>Fungi incertae sedis</taxon>
        <taxon>Mucoromycota</taxon>
        <taxon>Glomeromycotina</taxon>
        <taxon>Glomeromycetes</taxon>
        <taxon>Diversisporales</taxon>
        <taxon>Gigasporaceae</taxon>
        <taxon>Gigaspora</taxon>
    </lineage>
</organism>
<comment type="caution">
    <text evidence="1">The sequence shown here is derived from an EMBL/GenBank/DDBJ whole genome shotgun (WGS) entry which is preliminary data.</text>
</comment>
<reference evidence="1 2" key="1">
    <citation type="submission" date="2021-06" db="EMBL/GenBank/DDBJ databases">
        <authorList>
            <person name="Kallberg Y."/>
            <person name="Tangrot J."/>
            <person name="Rosling A."/>
        </authorList>
    </citation>
    <scope>NUCLEOTIDE SEQUENCE [LARGE SCALE GENOMIC DNA]</scope>
    <source>
        <strain evidence="1 2">120-4 pot B 10/14</strain>
    </source>
</reference>
<gene>
    <name evidence="1" type="ORF">GMARGA_LOCUS36611</name>
</gene>
<proteinExistence type="predicted"/>
<dbReference type="EMBL" id="CAJVQB010072823">
    <property type="protein sequence ID" value="CAG8843568.1"/>
    <property type="molecule type" value="Genomic_DNA"/>
</dbReference>
<evidence type="ECO:0000313" key="1">
    <source>
        <dbReference type="EMBL" id="CAG8843568.1"/>
    </source>
</evidence>